<evidence type="ECO:0000313" key="4">
    <source>
        <dbReference type="Proteomes" id="UP000198615"/>
    </source>
</evidence>
<feature type="domain" description="Lipid A biosynthesis N-terminal" evidence="2">
    <location>
        <begin position="26"/>
        <end position="97"/>
    </location>
</feature>
<feature type="transmembrane region" description="Helical" evidence="1">
    <location>
        <begin position="80"/>
        <end position="98"/>
    </location>
</feature>
<evidence type="ECO:0000313" key="3">
    <source>
        <dbReference type="EMBL" id="SDG08063.1"/>
    </source>
</evidence>
<dbReference type="GO" id="GO:0008915">
    <property type="term" value="F:lipid-A-disaccharide synthase activity"/>
    <property type="evidence" value="ECO:0007669"/>
    <property type="project" value="InterPro"/>
</dbReference>
<reference evidence="3 4" key="1">
    <citation type="submission" date="2016-10" db="EMBL/GenBank/DDBJ databases">
        <authorList>
            <person name="Varghese N."/>
            <person name="Submissions S."/>
        </authorList>
    </citation>
    <scope>NUCLEOTIDE SEQUENCE [LARGE SCALE GENOMIC DNA]</scope>
    <source>
        <strain evidence="3 4">DSM 18839</strain>
    </source>
</reference>
<sequence>MLDTLADKLIGAFTGMSTEEIVMVCVGFGGQAMFTMRFLIQWLKSEISRKSVIPIAFWYFSLAGGATLFVYALWRQDPVFILGQGTGLFIYARNLWLIHRERRETEAAARESAREAVQ</sequence>
<dbReference type="SMART" id="SM01259">
    <property type="entry name" value="LAB_N"/>
    <property type="match status" value="1"/>
</dbReference>
<evidence type="ECO:0000256" key="1">
    <source>
        <dbReference type="SAM" id="Phobius"/>
    </source>
</evidence>
<keyword evidence="4" id="KW-1185">Reference proteome</keyword>
<organism evidence="3 4">
    <name type="scientific">Thalassobaculum litoreum DSM 18839</name>
    <dbReference type="NCBI Taxonomy" id="1123362"/>
    <lineage>
        <taxon>Bacteria</taxon>
        <taxon>Pseudomonadati</taxon>
        <taxon>Pseudomonadota</taxon>
        <taxon>Alphaproteobacteria</taxon>
        <taxon>Rhodospirillales</taxon>
        <taxon>Thalassobaculaceae</taxon>
        <taxon>Thalassobaculum</taxon>
    </lineage>
</organism>
<dbReference type="InterPro" id="IPR011499">
    <property type="entry name" value="Lipid_A_biosynth_N"/>
</dbReference>
<dbReference type="Gene3D" id="1.20.1280.290">
    <property type="match status" value="1"/>
</dbReference>
<name>A0A8G2BJL1_9PROT</name>
<keyword evidence="1" id="KW-1133">Transmembrane helix</keyword>
<evidence type="ECO:0000259" key="2">
    <source>
        <dbReference type="SMART" id="SM01259"/>
    </source>
</evidence>
<dbReference type="GO" id="GO:0016020">
    <property type="term" value="C:membrane"/>
    <property type="evidence" value="ECO:0007669"/>
    <property type="project" value="GOC"/>
</dbReference>
<accession>A0A8G2BJL1</accession>
<protein>
    <submittedName>
        <fullName evidence="3">Uncharacterized N-terminal domain of lipid-A-disaccharide synthase</fullName>
    </submittedName>
</protein>
<feature type="transmembrane region" description="Helical" evidence="1">
    <location>
        <begin position="21"/>
        <end position="40"/>
    </location>
</feature>
<dbReference type="Proteomes" id="UP000198615">
    <property type="component" value="Unassembled WGS sequence"/>
</dbReference>
<dbReference type="RefSeq" id="WP_211228987.1">
    <property type="nucleotide sequence ID" value="NZ_FNBW01000010.1"/>
</dbReference>
<keyword evidence="1" id="KW-0812">Transmembrane</keyword>
<dbReference type="Pfam" id="PF07578">
    <property type="entry name" value="LAB_N"/>
    <property type="match status" value="1"/>
</dbReference>
<dbReference type="EMBL" id="FNBW01000010">
    <property type="protein sequence ID" value="SDG08063.1"/>
    <property type="molecule type" value="Genomic_DNA"/>
</dbReference>
<feature type="transmembrane region" description="Helical" evidence="1">
    <location>
        <begin position="52"/>
        <end position="74"/>
    </location>
</feature>
<dbReference type="AlphaFoldDB" id="A0A8G2BJL1"/>
<dbReference type="GO" id="GO:0009245">
    <property type="term" value="P:lipid A biosynthetic process"/>
    <property type="evidence" value="ECO:0007669"/>
    <property type="project" value="InterPro"/>
</dbReference>
<keyword evidence="1" id="KW-0472">Membrane</keyword>
<gene>
    <name evidence="3" type="ORF">SAMN05660686_03274</name>
</gene>
<proteinExistence type="predicted"/>
<comment type="caution">
    <text evidence="3">The sequence shown here is derived from an EMBL/GenBank/DDBJ whole genome shotgun (WGS) entry which is preliminary data.</text>
</comment>